<dbReference type="AlphaFoldDB" id="A0A835EIM4"/>
<dbReference type="Pfam" id="PF00646">
    <property type="entry name" value="F-box"/>
    <property type="match status" value="1"/>
</dbReference>
<dbReference type="PANTHER" id="PTHR34591:SF23">
    <property type="entry name" value="F-BOX DOMAIN-CONTAINING PROTEIN"/>
    <property type="match status" value="1"/>
</dbReference>
<feature type="domain" description="F-box" evidence="1">
    <location>
        <begin position="3"/>
        <end position="41"/>
    </location>
</feature>
<proteinExistence type="predicted"/>
<organism evidence="2 3">
    <name type="scientific">Digitaria exilis</name>
    <dbReference type="NCBI Taxonomy" id="1010633"/>
    <lineage>
        <taxon>Eukaryota</taxon>
        <taxon>Viridiplantae</taxon>
        <taxon>Streptophyta</taxon>
        <taxon>Embryophyta</taxon>
        <taxon>Tracheophyta</taxon>
        <taxon>Spermatophyta</taxon>
        <taxon>Magnoliopsida</taxon>
        <taxon>Liliopsida</taxon>
        <taxon>Poales</taxon>
        <taxon>Poaceae</taxon>
        <taxon>PACMAD clade</taxon>
        <taxon>Panicoideae</taxon>
        <taxon>Panicodae</taxon>
        <taxon>Paniceae</taxon>
        <taxon>Anthephorinae</taxon>
        <taxon>Digitaria</taxon>
    </lineage>
</organism>
<accession>A0A835EIM4</accession>
<sequence length="424" mass="48473">MDLLPDDVVANILGRLPPCSIAGCRGVRREWRATIDGRRLLRADLLPLRLDGFFCRATLLDSQTYFFAPPSAAQGIDPRLDFLGEEGRDYANIVDLCNGLLLLWDRVVNPATRQWIPLTPFPRPCAGMEGFFYRLILAYDPLGLMPPPPHCSVVRFPIVPIYNDIDFTDDSEWPPSTFTIHIFSSAQRVWQERSFVRQGAPTGTIADMRHENDGCHRRAVFFRGALYVHCQNNSVIRIALSDNKYQMITSPATAENQVFHHGHVCLGKSDKGVYSAFLSKEDEWPWCRVWLLDESCQWVLKSNISLRWLAQNFPFDNTDKYSRPWINNSTKHVHQARVVQDESEWDFDSGITLSDEISDSTDVLTYGTVLLGFHPYKEIAFFHISNSRVVSYHLNTSRVQELGVLIEQPIAESFPYTRCMLDVP</sequence>
<comment type="caution">
    <text evidence="2">The sequence shown here is derived from an EMBL/GenBank/DDBJ whole genome shotgun (WGS) entry which is preliminary data.</text>
</comment>
<name>A0A835EIM4_9POAL</name>
<dbReference type="PANTHER" id="PTHR34591">
    <property type="entry name" value="OS03G0653100 PROTEIN-RELATED"/>
    <property type="match status" value="1"/>
</dbReference>
<gene>
    <name evidence="2" type="ORF">HU200_040362</name>
</gene>
<evidence type="ECO:0000313" key="2">
    <source>
        <dbReference type="EMBL" id="KAF8691240.1"/>
    </source>
</evidence>
<keyword evidence="3" id="KW-1185">Reference proteome</keyword>
<reference evidence="2" key="1">
    <citation type="submission" date="2020-07" db="EMBL/GenBank/DDBJ databases">
        <title>Genome sequence and genetic diversity analysis of an under-domesticated orphan crop, white fonio (Digitaria exilis).</title>
        <authorList>
            <person name="Bennetzen J.L."/>
            <person name="Chen S."/>
            <person name="Ma X."/>
            <person name="Wang X."/>
            <person name="Yssel A.E.J."/>
            <person name="Chaluvadi S.R."/>
            <person name="Johnson M."/>
            <person name="Gangashetty P."/>
            <person name="Hamidou F."/>
            <person name="Sanogo M.D."/>
            <person name="Zwaenepoel A."/>
            <person name="Wallace J."/>
            <person name="Van De Peer Y."/>
            <person name="Van Deynze A."/>
        </authorList>
    </citation>
    <scope>NUCLEOTIDE SEQUENCE</scope>
    <source>
        <tissue evidence="2">Leaves</tissue>
    </source>
</reference>
<dbReference type="Gramene" id="Dexi1B01G0005940.1">
    <property type="protein sequence ID" value="Dexi1B01G0005940.1:cds"/>
    <property type="gene ID" value="Dexi1B01G0005940"/>
</dbReference>
<evidence type="ECO:0000313" key="3">
    <source>
        <dbReference type="Proteomes" id="UP000636709"/>
    </source>
</evidence>
<dbReference type="OrthoDB" id="687490at2759"/>
<evidence type="ECO:0000259" key="1">
    <source>
        <dbReference type="Pfam" id="PF00646"/>
    </source>
</evidence>
<dbReference type="Gene3D" id="1.20.1280.50">
    <property type="match status" value="1"/>
</dbReference>
<dbReference type="InterPro" id="IPR036047">
    <property type="entry name" value="F-box-like_dom_sf"/>
</dbReference>
<protein>
    <recommendedName>
        <fullName evidence="1">F-box domain-containing protein</fullName>
    </recommendedName>
</protein>
<dbReference type="EMBL" id="JACEFO010001965">
    <property type="protein sequence ID" value="KAF8691240.1"/>
    <property type="molecule type" value="Genomic_DNA"/>
</dbReference>
<dbReference type="SUPFAM" id="SSF81383">
    <property type="entry name" value="F-box domain"/>
    <property type="match status" value="1"/>
</dbReference>
<dbReference type="Proteomes" id="UP000636709">
    <property type="component" value="Unassembled WGS sequence"/>
</dbReference>
<dbReference type="InterPro" id="IPR001810">
    <property type="entry name" value="F-box_dom"/>
</dbReference>